<evidence type="ECO:0000256" key="1">
    <source>
        <dbReference type="ARBA" id="ARBA00022691"/>
    </source>
</evidence>
<evidence type="ECO:0000256" key="2">
    <source>
        <dbReference type="ARBA" id="ARBA00033753"/>
    </source>
</evidence>
<evidence type="ECO:0000256" key="3">
    <source>
        <dbReference type="SAM" id="MobiDB-lite"/>
    </source>
</evidence>
<proteinExistence type="inferred from homology"/>
<dbReference type="InterPro" id="IPR023370">
    <property type="entry name" value="TrmO-like_N"/>
</dbReference>
<sequence length="141" mass="15643">MAELCMNCVPIGFVSSPFKTREDAPKQGRHTDELSIITLEPAYQEAAEGLCIGDDLFVFCWFDRSDRTVLKSRRPGEEQKPPRGIFSNRSPNRPNPIALTLVKLVNIEGSILTVQGLEALDQTPVVDIKPYSEGIDTPRNG</sequence>
<dbReference type="PANTHER" id="PTHR12818:SF0">
    <property type="entry name" value="TRNA (ADENINE(37)-N6)-METHYLTRANSFERASE"/>
    <property type="match status" value="1"/>
</dbReference>
<dbReference type="NCBIfam" id="TIGR00104">
    <property type="entry name" value="tRNA_TsaA"/>
    <property type="match status" value="1"/>
</dbReference>
<evidence type="ECO:0000313" key="6">
    <source>
        <dbReference type="Proteomes" id="UP000000365"/>
    </source>
</evidence>
<dbReference type="Gene3D" id="2.40.30.70">
    <property type="entry name" value="YaeB-like"/>
    <property type="match status" value="1"/>
</dbReference>
<keyword evidence="1" id="KW-0949">S-adenosyl-L-methionine</keyword>
<dbReference type="SUPFAM" id="SSF118196">
    <property type="entry name" value="YaeB-like"/>
    <property type="match status" value="1"/>
</dbReference>
<dbReference type="KEGG" id="mla:Mlab_1090"/>
<evidence type="ECO:0000259" key="4">
    <source>
        <dbReference type="PROSITE" id="PS51668"/>
    </source>
</evidence>
<dbReference type="InterPro" id="IPR036413">
    <property type="entry name" value="YaeB-like_sf"/>
</dbReference>
<dbReference type="GeneID" id="4796122"/>
<accession>A2SSF3</accession>
<gene>
    <name evidence="5" type="ordered locus">Mlab_1090</name>
</gene>
<dbReference type="RefSeq" id="WP_011833462.1">
    <property type="nucleotide sequence ID" value="NC_008942.1"/>
</dbReference>
<dbReference type="AlphaFoldDB" id="A2SSF3"/>
<dbReference type="PROSITE" id="PS51668">
    <property type="entry name" value="TSAA_2"/>
    <property type="match status" value="1"/>
</dbReference>
<name>A2SSF3_METLZ</name>
<dbReference type="EMBL" id="CP000559">
    <property type="protein sequence ID" value="ABN07259.1"/>
    <property type="molecule type" value="Genomic_DNA"/>
</dbReference>
<dbReference type="eggNOG" id="arCOG00761">
    <property type="taxonomic scope" value="Archaea"/>
</dbReference>
<dbReference type="CDD" id="cd09281">
    <property type="entry name" value="UPF0066"/>
    <property type="match status" value="1"/>
</dbReference>
<evidence type="ECO:0000313" key="5">
    <source>
        <dbReference type="EMBL" id="ABN07259.1"/>
    </source>
</evidence>
<dbReference type="InterPro" id="IPR040372">
    <property type="entry name" value="YaeB-like"/>
</dbReference>
<dbReference type="Proteomes" id="UP000000365">
    <property type="component" value="Chromosome"/>
</dbReference>
<dbReference type="STRING" id="410358.Mlab_1090"/>
<dbReference type="Pfam" id="PF01980">
    <property type="entry name" value="TrmO_N"/>
    <property type="match status" value="1"/>
</dbReference>
<feature type="region of interest" description="Disordered" evidence="3">
    <location>
        <begin position="71"/>
        <end position="91"/>
    </location>
</feature>
<dbReference type="InterPro" id="IPR036414">
    <property type="entry name" value="YaeB_N_sf"/>
</dbReference>
<reference evidence="5 6" key="1">
    <citation type="journal article" date="2009" name="Stand. Genomic Sci.">
        <title>Complete genome sequence of Methanocorpusculum labreanum type strain Z.</title>
        <authorList>
            <person name="Anderson I.J."/>
            <person name="Sieprawska-Lupa M."/>
            <person name="Goltsman E."/>
            <person name="Lapidus A."/>
            <person name="Copeland A."/>
            <person name="Glavina Del Rio T."/>
            <person name="Tice H."/>
            <person name="Dalin E."/>
            <person name="Barry K."/>
            <person name="Pitluck S."/>
            <person name="Hauser L."/>
            <person name="Land M."/>
            <person name="Lucas S."/>
            <person name="Richardson P."/>
            <person name="Whitman W.B."/>
            <person name="Kyrpides N.C."/>
        </authorList>
    </citation>
    <scope>NUCLEOTIDE SEQUENCE [LARGE SCALE GENOMIC DNA]</scope>
    <source>
        <strain evidence="6">ATCC 43576 / DSM 4855 / Z</strain>
    </source>
</reference>
<keyword evidence="6" id="KW-1185">Reference proteome</keyword>
<dbReference type="PANTHER" id="PTHR12818">
    <property type="entry name" value="TRNA (ADENINE(37)-N6)-METHYLTRANSFERASE"/>
    <property type="match status" value="1"/>
</dbReference>
<organism evidence="5 6">
    <name type="scientific">Methanocorpusculum labreanum (strain ATCC 43576 / DSM 4855 / Z)</name>
    <dbReference type="NCBI Taxonomy" id="410358"/>
    <lineage>
        <taxon>Archaea</taxon>
        <taxon>Methanobacteriati</taxon>
        <taxon>Methanobacteriota</taxon>
        <taxon>Stenosarchaea group</taxon>
        <taxon>Methanomicrobia</taxon>
        <taxon>Methanomicrobiales</taxon>
        <taxon>Methanocorpusculaceae</taxon>
        <taxon>Methanocorpusculum</taxon>
    </lineage>
</organism>
<feature type="domain" description="TsaA-like" evidence="4">
    <location>
        <begin position="8"/>
        <end position="140"/>
    </location>
</feature>
<dbReference type="HOGENOM" id="CLU_013458_2_0_2"/>
<feature type="compositionally biased region" description="Basic and acidic residues" evidence="3">
    <location>
        <begin position="71"/>
        <end position="81"/>
    </location>
</feature>
<protein>
    <recommendedName>
        <fullName evidence="4">TsaA-like domain-containing protein</fullName>
    </recommendedName>
</protein>
<comment type="similarity">
    <text evidence="2">Belongs to the tRNA methyltransferase O family.</text>
</comment>